<dbReference type="Proteomes" id="UP001165190">
    <property type="component" value="Unassembled WGS sequence"/>
</dbReference>
<organism evidence="1 2">
    <name type="scientific">Hibiscus trionum</name>
    <name type="common">Flower of an hour</name>
    <dbReference type="NCBI Taxonomy" id="183268"/>
    <lineage>
        <taxon>Eukaryota</taxon>
        <taxon>Viridiplantae</taxon>
        <taxon>Streptophyta</taxon>
        <taxon>Embryophyta</taxon>
        <taxon>Tracheophyta</taxon>
        <taxon>Spermatophyta</taxon>
        <taxon>Magnoliopsida</taxon>
        <taxon>eudicotyledons</taxon>
        <taxon>Gunneridae</taxon>
        <taxon>Pentapetalae</taxon>
        <taxon>rosids</taxon>
        <taxon>malvids</taxon>
        <taxon>Malvales</taxon>
        <taxon>Malvaceae</taxon>
        <taxon>Malvoideae</taxon>
        <taxon>Hibiscus</taxon>
    </lineage>
</organism>
<protein>
    <submittedName>
        <fullName evidence="1">Galacturonosyltransferase 6</fullName>
    </submittedName>
</protein>
<dbReference type="PANTHER" id="PTHR32116:SF0">
    <property type="entry name" value="GALACTURONOSYLTRANSFERASE 6-RELATED"/>
    <property type="match status" value="1"/>
</dbReference>
<dbReference type="OrthoDB" id="1709738at2759"/>
<proteinExistence type="predicted"/>
<name>A0A9W7I6E2_HIBTR</name>
<dbReference type="Pfam" id="PF25557">
    <property type="entry name" value="GAUT_1"/>
    <property type="match status" value="1"/>
</dbReference>
<sequence>MRIKEVERTVGEAITDSELPMSASQKMRSMEVLMAKASQVFPDCSAMARKIRAMEKQIRARKSEESYLVQLARRTTPKGLHRLSMQLTAEYFSLQPEERQFPNQKN</sequence>
<comment type="caution">
    <text evidence="1">The sequence shown here is derived from an EMBL/GenBank/DDBJ whole genome shotgun (WGS) entry which is preliminary data.</text>
</comment>
<reference evidence="1" key="1">
    <citation type="submission" date="2023-05" db="EMBL/GenBank/DDBJ databases">
        <title>Genome and transcriptome analyses reveal genes involved in the formation of fine ridges on petal epidermal cells in Hibiscus trionum.</title>
        <authorList>
            <person name="Koshimizu S."/>
            <person name="Masuda S."/>
            <person name="Ishii T."/>
            <person name="Shirasu K."/>
            <person name="Hoshino A."/>
            <person name="Arita M."/>
        </authorList>
    </citation>
    <scope>NUCLEOTIDE SEQUENCE</scope>
    <source>
        <strain evidence="1">Hamamatsu line</strain>
    </source>
</reference>
<dbReference type="EMBL" id="BSYR01000023">
    <property type="protein sequence ID" value="GMI89967.1"/>
    <property type="molecule type" value="Genomic_DNA"/>
</dbReference>
<keyword evidence="2" id="KW-1185">Reference proteome</keyword>
<gene>
    <name evidence="1" type="ORF">HRI_002666000</name>
</gene>
<evidence type="ECO:0000313" key="2">
    <source>
        <dbReference type="Proteomes" id="UP001165190"/>
    </source>
</evidence>
<dbReference type="AlphaFoldDB" id="A0A9W7I6E2"/>
<dbReference type="InterPro" id="IPR029993">
    <property type="entry name" value="GAUT"/>
</dbReference>
<dbReference type="PANTHER" id="PTHR32116">
    <property type="entry name" value="GALACTURONOSYLTRANSFERASE 4-RELATED"/>
    <property type="match status" value="1"/>
</dbReference>
<evidence type="ECO:0000313" key="1">
    <source>
        <dbReference type="EMBL" id="GMI89967.1"/>
    </source>
</evidence>
<dbReference type="GO" id="GO:0047262">
    <property type="term" value="F:polygalacturonate 4-alpha-galacturonosyltransferase activity"/>
    <property type="evidence" value="ECO:0007669"/>
    <property type="project" value="InterPro"/>
</dbReference>
<accession>A0A9W7I6E2</accession>